<reference evidence="2 3" key="1">
    <citation type="submission" date="2016-10" db="EMBL/GenBank/DDBJ databases">
        <authorList>
            <person name="de Groot N.N."/>
        </authorList>
    </citation>
    <scope>NUCLEOTIDE SEQUENCE [LARGE SCALE GENOMIC DNA]</scope>
    <source>
        <strain evidence="2 3">CGMCC 1.7727</strain>
    </source>
</reference>
<protein>
    <submittedName>
        <fullName evidence="2">Uncharacterized protein</fullName>
    </submittedName>
</protein>
<evidence type="ECO:0000313" key="3">
    <source>
        <dbReference type="Proteomes" id="UP000199687"/>
    </source>
</evidence>
<organism evidence="2 3">
    <name type="scientific">Gracilibacillus ureilyticus</name>
    <dbReference type="NCBI Taxonomy" id="531814"/>
    <lineage>
        <taxon>Bacteria</taxon>
        <taxon>Bacillati</taxon>
        <taxon>Bacillota</taxon>
        <taxon>Bacilli</taxon>
        <taxon>Bacillales</taxon>
        <taxon>Bacillaceae</taxon>
        <taxon>Gracilibacillus</taxon>
    </lineage>
</organism>
<proteinExistence type="predicted"/>
<dbReference type="STRING" id="531814.SAMN04487944_103118"/>
<dbReference type="AlphaFoldDB" id="A0A1H9NFE4"/>
<gene>
    <name evidence="2" type="ORF">SAMN04487944_103118</name>
</gene>
<dbReference type="EMBL" id="FOGL01000003">
    <property type="protein sequence ID" value="SER34666.1"/>
    <property type="molecule type" value="Genomic_DNA"/>
</dbReference>
<keyword evidence="1" id="KW-0472">Membrane</keyword>
<dbReference type="Proteomes" id="UP000199687">
    <property type="component" value="Unassembled WGS sequence"/>
</dbReference>
<accession>A0A1H9NFE4</accession>
<evidence type="ECO:0000256" key="1">
    <source>
        <dbReference type="SAM" id="Phobius"/>
    </source>
</evidence>
<keyword evidence="3" id="KW-1185">Reference proteome</keyword>
<dbReference type="RefSeq" id="WP_089739625.1">
    <property type="nucleotide sequence ID" value="NZ_FOGL01000003.1"/>
</dbReference>
<evidence type="ECO:0000313" key="2">
    <source>
        <dbReference type="EMBL" id="SER34666.1"/>
    </source>
</evidence>
<feature type="transmembrane region" description="Helical" evidence="1">
    <location>
        <begin position="33"/>
        <end position="56"/>
    </location>
</feature>
<keyword evidence="1" id="KW-0812">Transmembrane</keyword>
<sequence>MVKNLPLLLAMLSIGTSVLMISLTMQLQELVRWTLILIAVLLNIWSAIGLILHVGIQKLNRN</sequence>
<keyword evidence="1" id="KW-1133">Transmembrane helix</keyword>
<feature type="transmembrane region" description="Helical" evidence="1">
    <location>
        <begin position="7"/>
        <end position="27"/>
    </location>
</feature>
<name>A0A1H9NFE4_9BACI</name>
<dbReference type="OrthoDB" id="2941647at2"/>